<gene>
    <name evidence="1" type="ORF">UFOVP1558_44</name>
</gene>
<reference evidence="1" key="1">
    <citation type="submission" date="2020-05" db="EMBL/GenBank/DDBJ databases">
        <authorList>
            <person name="Chiriac C."/>
            <person name="Salcher M."/>
            <person name="Ghai R."/>
            <person name="Kavagutti S V."/>
        </authorList>
    </citation>
    <scope>NUCLEOTIDE SEQUENCE</scope>
</reference>
<accession>A0A6J7XQ45</accession>
<sequence>MNIPPLCIIQARLNSTRLPRKMLLEIDGETLIARALRLANEVFYAQHVIVAIPIGDADSELAEELNRLNANTYVHDGPEWDVLARYWQCATAHRWHPEAIIHRWTPDDPFKTPLAVWKVLNGERCPVELGGEAFTLQMLTRAHQRTSPDDEAMREHLGTHPMLFPAPAPPAPAGCWTIDTQTDLDAARLGLRNRITVA</sequence>
<dbReference type="Gene3D" id="3.90.550.10">
    <property type="entry name" value="Spore Coat Polysaccharide Biosynthesis Protein SpsA, Chain A"/>
    <property type="match status" value="1"/>
</dbReference>
<name>A0A6J7XQ45_9CAUD</name>
<dbReference type="SUPFAM" id="SSF53448">
    <property type="entry name" value="Nucleotide-diphospho-sugar transferases"/>
    <property type="match status" value="1"/>
</dbReference>
<dbReference type="Pfam" id="PF02348">
    <property type="entry name" value="CTP_transf_3"/>
    <property type="match status" value="1"/>
</dbReference>
<dbReference type="InterPro" id="IPR003329">
    <property type="entry name" value="Cytidylyl_trans"/>
</dbReference>
<organism evidence="1">
    <name type="scientific">uncultured Caudovirales phage</name>
    <dbReference type="NCBI Taxonomy" id="2100421"/>
    <lineage>
        <taxon>Viruses</taxon>
        <taxon>Duplodnaviria</taxon>
        <taxon>Heunggongvirae</taxon>
        <taxon>Uroviricota</taxon>
        <taxon>Caudoviricetes</taxon>
        <taxon>Peduoviridae</taxon>
        <taxon>Maltschvirus</taxon>
        <taxon>Maltschvirus maltsch</taxon>
    </lineage>
</organism>
<dbReference type="InterPro" id="IPR029044">
    <property type="entry name" value="Nucleotide-diphossugar_trans"/>
</dbReference>
<evidence type="ECO:0000313" key="1">
    <source>
        <dbReference type="EMBL" id="CAB5230094.1"/>
    </source>
</evidence>
<proteinExistence type="predicted"/>
<dbReference type="EMBL" id="LR798415">
    <property type="protein sequence ID" value="CAB5230094.1"/>
    <property type="molecule type" value="Genomic_DNA"/>
</dbReference>
<protein>
    <submittedName>
        <fullName evidence="1">SpsF Spore coat polysaccharide biosynthesis protein F, CMP-KDO synthetase homolog</fullName>
    </submittedName>
</protein>